<dbReference type="SUPFAM" id="SSF57850">
    <property type="entry name" value="RING/U-box"/>
    <property type="match status" value="1"/>
</dbReference>
<dbReference type="AlphaFoldDB" id="A0A336M470"/>
<evidence type="ECO:0000256" key="7">
    <source>
        <dbReference type="PROSITE-ProRule" id="PRU00087"/>
    </source>
</evidence>
<dbReference type="InterPro" id="IPR013783">
    <property type="entry name" value="Ig-like_fold"/>
</dbReference>
<protein>
    <submittedName>
        <fullName evidence="11">CSON008495 protein</fullName>
    </submittedName>
</protein>
<dbReference type="InterPro" id="IPR000315">
    <property type="entry name" value="Znf_B-box"/>
</dbReference>
<dbReference type="Gene3D" id="3.30.40.10">
    <property type="entry name" value="Zinc/RING finger domain, C3HC4 (zinc finger)"/>
    <property type="match status" value="1"/>
</dbReference>
<dbReference type="Gene3D" id="3.30.160.60">
    <property type="entry name" value="Classic Zinc Finger"/>
    <property type="match status" value="1"/>
</dbReference>
<dbReference type="PANTHER" id="PTHR25462">
    <property type="entry name" value="BONUS, ISOFORM C-RELATED"/>
    <property type="match status" value="1"/>
</dbReference>
<feature type="domain" description="B box-type" evidence="9">
    <location>
        <begin position="503"/>
        <end position="544"/>
    </location>
</feature>
<evidence type="ECO:0000313" key="10">
    <source>
        <dbReference type="EMBL" id="SSX02829.1"/>
    </source>
</evidence>
<dbReference type="PROSITE" id="PS50119">
    <property type="entry name" value="ZF_BBOX"/>
    <property type="match status" value="2"/>
</dbReference>
<feature type="repeat" description="Filamin" evidence="7">
    <location>
        <begin position="729"/>
        <end position="818"/>
    </location>
</feature>
<dbReference type="Pfam" id="PF00643">
    <property type="entry name" value="zf-B_box"/>
    <property type="match status" value="1"/>
</dbReference>
<dbReference type="PROSITE" id="PS50194">
    <property type="entry name" value="FILAMIN_REPEAT"/>
    <property type="match status" value="1"/>
</dbReference>
<reference evidence="10" key="1">
    <citation type="submission" date="2018-04" db="EMBL/GenBank/DDBJ databases">
        <authorList>
            <person name="Go L.Y."/>
            <person name="Mitchell J.A."/>
        </authorList>
    </citation>
    <scope>NUCLEOTIDE SEQUENCE</scope>
    <source>
        <tissue evidence="10">Whole organism</tissue>
    </source>
</reference>
<dbReference type="VEuPathDB" id="VectorBase:CSON008495"/>
<keyword evidence="3" id="KW-0677">Repeat</keyword>
<dbReference type="Gene3D" id="2.60.40.10">
    <property type="entry name" value="Immunoglobulins"/>
    <property type="match status" value="1"/>
</dbReference>
<evidence type="ECO:0000256" key="2">
    <source>
        <dbReference type="ARBA" id="ARBA00022723"/>
    </source>
</evidence>
<evidence type="ECO:0000256" key="4">
    <source>
        <dbReference type="ARBA" id="ARBA00022771"/>
    </source>
</evidence>
<dbReference type="InterPro" id="IPR014756">
    <property type="entry name" value="Ig_E-set"/>
</dbReference>
<accession>A0A336M470</accession>
<dbReference type="EMBL" id="UFQS01000320">
    <property type="protein sequence ID" value="SSX02829.1"/>
    <property type="molecule type" value="Genomic_DNA"/>
</dbReference>
<evidence type="ECO:0000256" key="8">
    <source>
        <dbReference type="SAM" id="MobiDB-lite"/>
    </source>
</evidence>
<dbReference type="InterPro" id="IPR017868">
    <property type="entry name" value="Filamin/ABP280_repeat-like"/>
</dbReference>
<evidence type="ECO:0000256" key="5">
    <source>
        <dbReference type="ARBA" id="ARBA00022833"/>
    </source>
</evidence>
<dbReference type="SUPFAM" id="SSF81296">
    <property type="entry name" value="E set domains"/>
    <property type="match status" value="1"/>
</dbReference>
<feature type="region of interest" description="Disordered" evidence="8">
    <location>
        <begin position="345"/>
        <end position="391"/>
    </location>
</feature>
<dbReference type="InterPro" id="IPR001841">
    <property type="entry name" value="Znf_RING"/>
</dbReference>
<evidence type="ECO:0000259" key="9">
    <source>
        <dbReference type="PROSITE" id="PS50119"/>
    </source>
</evidence>
<keyword evidence="2" id="KW-0479">Metal-binding</keyword>
<reference evidence="11" key="2">
    <citation type="submission" date="2018-07" db="EMBL/GenBank/DDBJ databases">
        <authorList>
            <person name="Quirk P.G."/>
            <person name="Krulwich T.A."/>
        </authorList>
    </citation>
    <scope>NUCLEOTIDE SEQUENCE</scope>
</reference>
<dbReference type="SUPFAM" id="SSF57845">
    <property type="entry name" value="B-box zinc-binding domain"/>
    <property type="match status" value="1"/>
</dbReference>
<dbReference type="SMART" id="SM00336">
    <property type="entry name" value="BBOX"/>
    <property type="match status" value="2"/>
</dbReference>
<organism evidence="11">
    <name type="scientific">Culicoides sonorensis</name>
    <name type="common">Biting midge</name>
    <dbReference type="NCBI Taxonomy" id="179676"/>
    <lineage>
        <taxon>Eukaryota</taxon>
        <taxon>Metazoa</taxon>
        <taxon>Ecdysozoa</taxon>
        <taxon>Arthropoda</taxon>
        <taxon>Hexapoda</taxon>
        <taxon>Insecta</taxon>
        <taxon>Pterygota</taxon>
        <taxon>Neoptera</taxon>
        <taxon>Endopterygota</taxon>
        <taxon>Diptera</taxon>
        <taxon>Nematocera</taxon>
        <taxon>Chironomoidea</taxon>
        <taxon>Ceratopogonidae</taxon>
        <taxon>Ceratopogoninae</taxon>
        <taxon>Culicoides</taxon>
        <taxon>Monoculicoides</taxon>
    </lineage>
</organism>
<feature type="region of interest" description="Disordered" evidence="8">
    <location>
        <begin position="210"/>
        <end position="240"/>
    </location>
</feature>
<dbReference type="SMART" id="SM00184">
    <property type="entry name" value="RING"/>
    <property type="match status" value="2"/>
</dbReference>
<dbReference type="PROSITE" id="PS00518">
    <property type="entry name" value="ZF_RING_1"/>
    <property type="match status" value="1"/>
</dbReference>
<evidence type="ECO:0000313" key="11">
    <source>
        <dbReference type="EMBL" id="SSX23197.1"/>
    </source>
</evidence>
<dbReference type="InterPro" id="IPR013083">
    <property type="entry name" value="Znf_RING/FYVE/PHD"/>
</dbReference>
<dbReference type="SMART" id="SM00557">
    <property type="entry name" value="IG_FLMN"/>
    <property type="match status" value="1"/>
</dbReference>
<dbReference type="EMBL" id="UFQT01000320">
    <property type="protein sequence ID" value="SSX23197.1"/>
    <property type="molecule type" value="Genomic_DNA"/>
</dbReference>
<dbReference type="GO" id="GO:0008270">
    <property type="term" value="F:zinc ion binding"/>
    <property type="evidence" value="ECO:0007669"/>
    <property type="project" value="UniProtKB-KW"/>
</dbReference>
<keyword evidence="5" id="KW-0862">Zinc</keyword>
<comment type="similarity">
    <text evidence="1">Belongs to the TRIM/RBCC family.</text>
</comment>
<evidence type="ECO:0000256" key="6">
    <source>
        <dbReference type="PROSITE-ProRule" id="PRU00024"/>
    </source>
</evidence>
<sequence>MAKPNIVVKVRRPTDEFNASDSDFEVLSDSGNENDDSVMENNYERLDDEIVDAVTLHKPPFESNNIDQNSDVTFTRDEKIVVSLNSRQITGDNFENRLEVRENREKKSLSLVMLSKEMTLLDVAVPSSADTPQNYISRSVSSNFAERLNTALMRRNAIANPDEIKHSLSSFKLCNSIKAPIPAARKMSDSVVLDRSKNLLITPEPVRKNSDSALLQPKSLIDTSSEDVSQHDEETKPTPTSRWSFYRAIGSAAVDKIRDEPITGQKSTKASTSRALDRQHSETINDFIPDKFKCYLCKSVFKDPRVLDCLHNFCYECLNQIDMNRNAAANQFWSRYSNAISDKKDTSLSGSITSGDEHSLNRSPQGSRNKRLSKVRSKSLASNRRKSSGVSFNEKPKNIVCPICGTATELPVGGLSRVPQNFLMSRQVEQAITKTGVQQVARIWCNLCSTDTIASAFCITCGYNLCNFCKEAHKRQRTSCNHEIKIFVESNKKSIKKSSESLQRTFHCPIHSNNELKIFCTNCHQVLCNDCTILLHRGHKYITLAKASKIYMKILMENLERTKPLTEYALHSKLKNNETSKKISQKCIDVQSEVEQFLSEYFQALEVHKNTLLNQIAKARENKMEVLLARQADLDRRCQEAKTAITFAEELLDQGSEIEKLSFVGILTKRLEHCQKSEPSMELKVNDSLQFLPEVKAPSNKAQNNIPLYGIITTQTASAKLCCLEKTDGLLNLRIHKKAELILVSKDNNDRQMCHGGLTLIVELKYKDSSSRTIPVQVSDKRDGTYIISFIPDAAGIIILTITINGKPIKDSPFTLRARALKPHTGIYHCCCFCSSGGSKIATCACASTMPGGYKGCGHGHPGHPGRRHWSCCSSVLENSECTVANSGVIHQSTETINQ</sequence>
<dbReference type="InterPro" id="IPR017907">
    <property type="entry name" value="Znf_RING_CS"/>
</dbReference>
<dbReference type="InterPro" id="IPR001298">
    <property type="entry name" value="Filamin/ABP280_rpt"/>
</dbReference>
<evidence type="ECO:0000256" key="3">
    <source>
        <dbReference type="ARBA" id="ARBA00022737"/>
    </source>
</evidence>
<feature type="domain" description="B box-type" evidence="9">
    <location>
        <begin position="440"/>
        <end position="487"/>
    </location>
</feature>
<evidence type="ECO:0000256" key="1">
    <source>
        <dbReference type="ARBA" id="ARBA00008518"/>
    </source>
</evidence>
<dbReference type="PANTHER" id="PTHR25462:SF291">
    <property type="entry name" value="E3 UBIQUITIN-PROTEIN LIGASE TRIM45"/>
    <property type="match status" value="1"/>
</dbReference>
<dbReference type="Pfam" id="PF00630">
    <property type="entry name" value="Filamin"/>
    <property type="match status" value="1"/>
</dbReference>
<dbReference type="InterPro" id="IPR047153">
    <property type="entry name" value="TRIM45/56/19-like"/>
</dbReference>
<dbReference type="InterPro" id="IPR027370">
    <property type="entry name" value="Znf-RING_euk"/>
</dbReference>
<dbReference type="Pfam" id="PF13445">
    <property type="entry name" value="zf-RING_UBOX"/>
    <property type="match status" value="1"/>
</dbReference>
<dbReference type="GO" id="GO:0061630">
    <property type="term" value="F:ubiquitin protein ligase activity"/>
    <property type="evidence" value="ECO:0007669"/>
    <property type="project" value="TreeGrafter"/>
</dbReference>
<gene>
    <name evidence="11" type="primary">CSON008495</name>
</gene>
<feature type="compositionally biased region" description="Basic residues" evidence="8">
    <location>
        <begin position="368"/>
        <end position="387"/>
    </location>
</feature>
<name>A0A336M470_CULSO</name>
<dbReference type="OMA" id="GYSGCGH"/>
<keyword evidence="4 6" id="KW-0863">Zinc-finger</keyword>
<proteinExistence type="inferred from homology"/>